<comment type="caution">
    <text evidence="2">The sequence shown here is derived from an EMBL/GenBank/DDBJ whole genome shotgun (WGS) entry which is preliminary data.</text>
</comment>
<evidence type="ECO:0000256" key="1">
    <source>
        <dbReference type="SAM" id="MobiDB-lite"/>
    </source>
</evidence>
<evidence type="ECO:0000313" key="3">
    <source>
        <dbReference type="Proteomes" id="UP000683925"/>
    </source>
</evidence>
<dbReference type="OrthoDB" id="308909at2759"/>
<name>A0A8S1YG75_PAROT</name>
<gene>
    <name evidence="2" type="ORF">POCTA_138.1.T1600056</name>
</gene>
<reference evidence="2" key="1">
    <citation type="submission" date="2021-01" db="EMBL/GenBank/DDBJ databases">
        <authorList>
            <consortium name="Genoscope - CEA"/>
            <person name="William W."/>
        </authorList>
    </citation>
    <scope>NUCLEOTIDE SEQUENCE</scope>
</reference>
<feature type="region of interest" description="Disordered" evidence="1">
    <location>
        <begin position="155"/>
        <end position="237"/>
    </location>
</feature>
<protein>
    <submittedName>
        <fullName evidence="2">Uncharacterized protein</fullName>
    </submittedName>
</protein>
<feature type="region of interest" description="Disordered" evidence="1">
    <location>
        <begin position="271"/>
        <end position="397"/>
    </location>
</feature>
<dbReference type="OMA" id="GSRSIKY"/>
<keyword evidence="3" id="KW-1185">Reference proteome</keyword>
<sequence>MQLKQEQLLQIVKEELLKKSKEKHVEKVVPLLTPDLVQYMIVNDLPIYEDHLKEILYDQSKEHIGTVIQDLEYKKNLKEQQDEMERQIFLKKTQKRKQKLLSLQQNNPELFLQKTQPQQPQTQMMQLQNNFAKLIQNFTQLVAAQVVQEIKQPIRKAKGNGKKKHKRPSTPEFEQSLEQDQNEVKQQSSQGQDWQQTISQQNSKNKTITEKKHYSPSKIVQKNQQIQFQQKPQQHFEQDLEEDFLSNESFPKQNNVQKVPIQNPIQQSYLTNQQQSSYMDPQQSMGYSQSNYDSKLQKFDEQSKQPTIPGSRSIKYDDLQQDYSSGDLESYDDVEPLQDNKSKFQNQSNAQNQFQQSSDDYPDDFIEESNDRFQQNTSNFYKPKYQAPAPEQVDFDDDIEDLLL</sequence>
<feature type="compositionally biased region" description="Low complexity" evidence="1">
    <location>
        <begin position="186"/>
        <end position="196"/>
    </location>
</feature>
<organism evidence="2 3">
    <name type="scientific">Paramecium octaurelia</name>
    <dbReference type="NCBI Taxonomy" id="43137"/>
    <lineage>
        <taxon>Eukaryota</taxon>
        <taxon>Sar</taxon>
        <taxon>Alveolata</taxon>
        <taxon>Ciliophora</taxon>
        <taxon>Intramacronucleata</taxon>
        <taxon>Oligohymenophorea</taxon>
        <taxon>Peniculida</taxon>
        <taxon>Parameciidae</taxon>
        <taxon>Paramecium</taxon>
    </lineage>
</organism>
<proteinExistence type="predicted"/>
<evidence type="ECO:0000313" key="2">
    <source>
        <dbReference type="EMBL" id="CAD8213055.1"/>
    </source>
</evidence>
<feature type="compositionally biased region" description="Low complexity" evidence="1">
    <location>
        <begin position="343"/>
        <end position="358"/>
    </location>
</feature>
<dbReference type="EMBL" id="CAJJDP010000162">
    <property type="protein sequence ID" value="CAD8213055.1"/>
    <property type="molecule type" value="Genomic_DNA"/>
</dbReference>
<feature type="compositionally biased region" description="Polar residues" evidence="1">
    <location>
        <begin position="271"/>
        <end position="294"/>
    </location>
</feature>
<feature type="compositionally biased region" description="Basic residues" evidence="1">
    <location>
        <begin position="155"/>
        <end position="168"/>
    </location>
</feature>
<dbReference type="AlphaFoldDB" id="A0A8S1YG75"/>
<accession>A0A8S1YG75</accession>
<feature type="compositionally biased region" description="Polar residues" evidence="1">
    <location>
        <begin position="197"/>
        <end position="206"/>
    </location>
</feature>
<feature type="compositionally biased region" description="Low complexity" evidence="1">
    <location>
        <begin position="221"/>
        <end position="235"/>
    </location>
</feature>
<dbReference type="Proteomes" id="UP000683925">
    <property type="component" value="Unassembled WGS sequence"/>
</dbReference>